<protein>
    <submittedName>
        <fullName evidence="1">Uncharacterized protein</fullName>
    </submittedName>
</protein>
<dbReference type="RefSeq" id="WP_144842422.1">
    <property type="nucleotide sequence ID" value="NZ_VNJI01000001.1"/>
</dbReference>
<comment type="caution">
    <text evidence="1">The sequence shown here is derived from an EMBL/GenBank/DDBJ whole genome shotgun (WGS) entry which is preliminary data.</text>
</comment>
<dbReference type="Proteomes" id="UP000317036">
    <property type="component" value="Unassembled WGS sequence"/>
</dbReference>
<dbReference type="EMBL" id="VNJI01000001">
    <property type="protein sequence ID" value="TVY11840.1"/>
    <property type="molecule type" value="Genomic_DNA"/>
</dbReference>
<sequence length="95" mass="11166">MSWQEQENRTKLHILNSLARSQRALARIMESIADVVEGTEPTAQKLAEHIEAISKYQRQLSSKMMGIRLRRKTYGRVTMKPWIHPMVRRKPKQPL</sequence>
<proteinExistence type="predicted"/>
<gene>
    <name evidence="1" type="ORF">FPZ49_00665</name>
</gene>
<name>A0A559KI73_9BACL</name>
<dbReference type="OrthoDB" id="2660806at2"/>
<dbReference type="AlphaFoldDB" id="A0A559KI73"/>
<organism evidence="1 2">
    <name type="scientific">Paenibacillus cremeus</name>
    <dbReference type="NCBI Taxonomy" id="2163881"/>
    <lineage>
        <taxon>Bacteria</taxon>
        <taxon>Bacillati</taxon>
        <taxon>Bacillota</taxon>
        <taxon>Bacilli</taxon>
        <taxon>Bacillales</taxon>
        <taxon>Paenibacillaceae</taxon>
        <taxon>Paenibacillus</taxon>
    </lineage>
</organism>
<keyword evidence="2" id="KW-1185">Reference proteome</keyword>
<accession>A0A559KI73</accession>
<reference evidence="1 2" key="1">
    <citation type="submission" date="2019-07" db="EMBL/GenBank/DDBJ databases">
        <authorList>
            <person name="Kim J."/>
        </authorList>
    </citation>
    <scope>NUCLEOTIDE SEQUENCE [LARGE SCALE GENOMIC DNA]</scope>
    <source>
        <strain evidence="1 2">JC52</strain>
    </source>
</reference>
<evidence type="ECO:0000313" key="1">
    <source>
        <dbReference type="EMBL" id="TVY11840.1"/>
    </source>
</evidence>
<evidence type="ECO:0000313" key="2">
    <source>
        <dbReference type="Proteomes" id="UP000317036"/>
    </source>
</evidence>